<evidence type="ECO:0000256" key="1">
    <source>
        <dbReference type="ARBA" id="ARBA00000085"/>
    </source>
</evidence>
<evidence type="ECO:0000256" key="3">
    <source>
        <dbReference type="ARBA" id="ARBA00012438"/>
    </source>
</evidence>
<dbReference type="EC" id="2.7.13.3" evidence="3"/>
<dbReference type="EMBL" id="MDLC01000022">
    <property type="protein sequence ID" value="ODS23719.1"/>
    <property type="molecule type" value="Genomic_DNA"/>
</dbReference>
<dbReference type="Pfam" id="PF02518">
    <property type="entry name" value="HATPase_c"/>
    <property type="match status" value="1"/>
</dbReference>
<protein>
    <recommendedName>
        <fullName evidence="3">histidine kinase</fullName>
        <ecNumber evidence="3">2.7.13.3</ecNumber>
    </recommendedName>
</protein>
<evidence type="ECO:0000256" key="6">
    <source>
        <dbReference type="ARBA" id="ARBA00022692"/>
    </source>
</evidence>
<keyword evidence="6" id="KW-0812">Transmembrane</keyword>
<keyword evidence="5" id="KW-0808">Transferase</keyword>
<feature type="domain" description="Histidine kinase" evidence="10">
    <location>
        <begin position="27"/>
        <end position="240"/>
    </location>
</feature>
<evidence type="ECO:0000313" key="12">
    <source>
        <dbReference type="Proteomes" id="UP000242502"/>
    </source>
</evidence>
<evidence type="ECO:0000256" key="2">
    <source>
        <dbReference type="ARBA" id="ARBA00004651"/>
    </source>
</evidence>
<evidence type="ECO:0000256" key="7">
    <source>
        <dbReference type="ARBA" id="ARBA00022777"/>
    </source>
</evidence>
<dbReference type="AlphaFoldDB" id="A0A1D2QQ52"/>
<evidence type="ECO:0000313" key="11">
    <source>
        <dbReference type="EMBL" id="ODS23719.1"/>
    </source>
</evidence>
<dbReference type="PANTHER" id="PTHR45453">
    <property type="entry name" value="PHOSPHATE REGULON SENSOR PROTEIN PHOR"/>
    <property type="match status" value="1"/>
</dbReference>
<evidence type="ECO:0000256" key="8">
    <source>
        <dbReference type="ARBA" id="ARBA00022989"/>
    </source>
</evidence>
<comment type="subcellular location">
    <subcellularLocation>
        <location evidence="2">Cell membrane</location>
        <topology evidence="2">Multi-pass membrane protein</topology>
    </subcellularLocation>
</comment>
<name>A0A1D2QQ52_9GAMM</name>
<keyword evidence="9" id="KW-0472">Membrane</keyword>
<dbReference type="PROSITE" id="PS50109">
    <property type="entry name" value="HIS_KIN"/>
    <property type="match status" value="1"/>
</dbReference>
<dbReference type="InterPro" id="IPR050351">
    <property type="entry name" value="BphY/WalK/GraS-like"/>
</dbReference>
<comment type="catalytic activity">
    <reaction evidence="1">
        <text>ATP + protein L-histidine = ADP + protein N-phospho-L-histidine.</text>
        <dbReference type="EC" id="2.7.13.3"/>
    </reaction>
</comment>
<dbReference type="InterPro" id="IPR036890">
    <property type="entry name" value="HATPase_C_sf"/>
</dbReference>
<dbReference type="InterPro" id="IPR005467">
    <property type="entry name" value="His_kinase_dom"/>
</dbReference>
<dbReference type="GO" id="GO:0005886">
    <property type="term" value="C:plasma membrane"/>
    <property type="evidence" value="ECO:0007669"/>
    <property type="project" value="UniProtKB-SubCell"/>
</dbReference>
<dbReference type="GO" id="GO:0000155">
    <property type="term" value="F:phosphorelay sensor kinase activity"/>
    <property type="evidence" value="ECO:0007669"/>
    <property type="project" value="TreeGrafter"/>
</dbReference>
<dbReference type="GO" id="GO:0004721">
    <property type="term" value="F:phosphoprotein phosphatase activity"/>
    <property type="evidence" value="ECO:0007669"/>
    <property type="project" value="TreeGrafter"/>
</dbReference>
<keyword evidence="7 11" id="KW-0418">Kinase</keyword>
<dbReference type="Proteomes" id="UP000242502">
    <property type="component" value="Unassembled WGS sequence"/>
</dbReference>
<gene>
    <name evidence="11" type="ORF">AB835_07425</name>
</gene>
<dbReference type="PANTHER" id="PTHR45453:SF2">
    <property type="entry name" value="HISTIDINE KINASE"/>
    <property type="match status" value="1"/>
</dbReference>
<evidence type="ECO:0000256" key="4">
    <source>
        <dbReference type="ARBA" id="ARBA00022475"/>
    </source>
</evidence>
<keyword evidence="4" id="KW-1003">Cell membrane</keyword>
<reference evidence="11 12" key="1">
    <citation type="journal article" date="2016" name="Appl. Environ. Microbiol.">
        <title>Lack of Overt Genome Reduction in the Bryostatin-Producing Bryozoan Symbiont "Candidatus Endobugula sertula".</title>
        <authorList>
            <person name="Miller I.J."/>
            <person name="Vanee N."/>
            <person name="Fong S.S."/>
            <person name="Lim-Fong G.E."/>
            <person name="Kwan J.C."/>
        </authorList>
    </citation>
    <scope>NUCLEOTIDE SEQUENCE [LARGE SCALE GENOMIC DNA]</scope>
    <source>
        <strain evidence="11">AB1-4</strain>
    </source>
</reference>
<accession>A0A1D2QQ52</accession>
<evidence type="ECO:0000259" key="10">
    <source>
        <dbReference type="PROSITE" id="PS50109"/>
    </source>
</evidence>
<dbReference type="STRING" id="62101.AB835_07425"/>
<dbReference type="SUPFAM" id="SSF55874">
    <property type="entry name" value="ATPase domain of HSP90 chaperone/DNA topoisomerase II/histidine kinase"/>
    <property type="match status" value="1"/>
</dbReference>
<dbReference type="Gene3D" id="3.30.565.10">
    <property type="entry name" value="Histidine kinase-like ATPase, C-terminal domain"/>
    <property type="match status" value="1"/>
</dbReference>
<dbReference type="InterPro" id="IPR003594">
    <property type="entry name" value="HATPase_dom"/>
</dbReference>
<keyword evidence="8" id="KW-1133">Transmembrane helix</keyword>
<evidence type="ECO:0000256" key="5">
    <source>
        <dbReference type="ARBA" id="ARBA00022679"/>
    </source>
</evidence>
<sequence>MNKQPNSEHVSPQKNGVDLDFSLVLAPSVHDMKNSLSMLLNSLEEIIEEAPAENQGQKRRFSTLQYEATRINTELIQLLSLYRFQNQTMVVNIDENFVMDTIEDQVARNDILFKTQEIELEIDCDENLSWYYDSHLIGSVIHNVLVNGTRYASHKMHLGAQIENDCLLLTISDDGNGFPDGMINAASLDSEAHKDGNSTQFGLFFAAQIAQVHKQKDRYGKITLSNGGLLGGGVFEISLP</sequence>
<evidence type="ECO:0000256" key="9">
    <source>
        <dbReference type="ARBA" id="ARBA00023136"/>
    </source>
</evidence>
<dbReference type="GO" id="GO:0016036">
    <property type="term" value="P:cellular response to phosphate starvation"/>
    <property type="evidence" value="ECO:0007669"/>
    <property type="project" value="TreeGrafter"/>
</dbReference>
<proteinExistence type="predicted"/>
<organism evidence="11 12">
    <name type="scientific">Candidatus Endobugula sertula</name>
    <name type="common">Bugula neritina bacterial symbiont</name>
    <dbReference type="NCBI Taxonomy" id="62101"/>
    <lineage>
        <taxon>Bacteria</taxon>
        <taxon>Pseudomonadati</taxon>
        <taxon>Pseudomonadota</taxon>
        <taxon>Gammaproteobacteria</taxon>
        <taxon>Cellvibrionales</taxon>
        <taxon>Cellvibrionaceae</taxon>
        <taxon>Candidatus Endobugula</taxon>
    </lineage>
</organism>
<comment type="caution">
    <text evidence="11">The sequence shown here is derived from an EMBL/GenBank/DDBJ whole genome shotgun (WGS) entry which is preliminary data.</text>
</comment>